<dbReference type="AlphaFoldDB" id="H9UIZ9"/>
<keyword evidence="3" id="KW-1185">Reference proteome</keyword>
<evidence type="ECO:0000313" key="3">
    <source>
        <dbReference type="Proteomes" id="UP000007383"/>
    </source>
</evidence>
<sequence>MKLLTRRQSVYLGLILAIAGALFLGRAGHTEHPPVVSGLRHEDIHRLELQQSAAQPVQLVREQDDWQLEVNGQRYPARASRVDDMVELLLQLRQQREVSRSAAGGFGLDAPVVVTLHDSRQQQTQILFGHLSEARGELYLQKGPDSPVIAGDAAISFYLEQRYPYWQDRRPGASLADADIRRVGLRITGEPPELDWELPTEGYILEQQRDARESFWLYTQDPQRELDQMAVRQMIAAGVRVEAAGLVRDSLDAPWLELFYETSSGGRERMMIGTPDEQGRLRLWREGDLVYLLERSAAERIIRPLANLMVPANAR</sequence>
<organism evidence="2 3">
    <name type="scientific">Spirochaeta africana (strain ATCC 700263 / DSM 8902 / Z-7692)</name>
    <dbReference type="NCBI Taxonomy" id="889378"/>
    <lineage>
        <taxon>Bacteria</taxon>
        <taxon>Pseudomonadati</taxon>
        <taxon>Spirochaetota</taxon>
        <taxon>Spirochaetia</taxon>
        <taxon>Spirochaetales</taxon>
        <taxon>Spirochaetaceae</taxon>
        <taxon>Spirochaeta</taxon>
    </lineage>
</organism>
<dbReference type="HOGENOM" id="CLU_882516_0_0_12"/>
<evidence type="ECO:0000313" key="2">
    <source>
        <dbReference type="EMBL" id="AFG37492.1"/>
    </source>
</evidence>
<accession>H9UIZ9</accession>
<dbReference type="KEGG" id="sfc:Spiaf_1429"/>
<feature type="domain" description="DUF4340" evidence="1">
    <location>
        <begin position="71"/>
        <end position="198"/>
    </location>
</feature>
<evidence type="ECO:0000259" key="1">
    <source>
        <dbReference type="Pfam" id="PF14238"/>
    </source>
</evidence>
<dbReference type="EMBL" id="CP003282">
    <property type="protein sequence ID" value="AFG37492.1"/>
    <property type="molecule type" value="Genomic_DNA"/>
</dbReference>
<dbReference type="Pfam" id="PF14238">
    <property type="entry name" value="DUF4340"/>
    <property type="match status" value="1"/>
</dbReference>
<protein>
    <recommendedName>
        <fullName evidence="1">DUF4340 domain-containing protein</fullName>
    </recommendedName>
</protein>
<dbReference type="Proteomes" id="UP000007383">
    <property type="component" value="Chromosome"/>
</dbReference>
<dbReference type="STRING" id="889378.Spiaf_1429"/>
<dbReference type="PATRIC" id="fig|889378.3.peg.1422"/>
<dbReference type="OrthoDB" id="358850at2"/>
<gene>
    <name evidence="2" type="ordered locus">Spiaf_1429</name>
</gene>
<dbReference type="InterPro" id="IPR025641">
    <property type="entry name" value="DUF4340"/>
</dbReference>
<name>H9UIZ9_SPIAZ</name>
<reference evidence="3" key="1">
    <citation type="journal article" date="2013" name="Stand. Genomic Sci.">
        <title>Complete genome sequence of the halophilic bacterium Spirochaeta africana type strain (Z-7692(T)) from the alkaline Lake Magadi in the East African Rift.</title>
        <authorList>
            <person name="Liolos K."/>
            <person name="Abt B."/>
            <person name="Scheuner C."/>
            <person name="Teshima H."/>
            <person name="Held B."/>
            <person name="Lapidus A."/>
            <person name="Nolan M."/>
            <person name="Lucas S."/>
            <person name="Deshpande S."/>
            <person name="Cheng J.F."/>
            <person name="Tapia R."/>
            <person name="Goodwin L.A."/>
            <person name="Pitluck S."/>
            <person name="Pagani I."/>
            <person name="Ivanova N."/>
            <person name="Mavromatis K."/>
            <person name="Mikhailova N."/>
            <person name="Huntemann M."/>
            <person name="Pati A."/>
            <person name="Chen A."/>
            <person name="Palaniappan K."/>
            <person name="Land M."/>
            <person name="Rohde M."/>
            <person name="Tindall B.J."/>
            <person name="Detter J.C."/>
            <person name="Goker M."/>
            <person name="Bristow J."/>
            <person name="Eisen J.A."/>
            <person name="Markowitz V."/>
            <person name="Hugenholtz P."/>
            <person name="Woyke T."/>
            <person name="Klenk H.P."/>
            <person name="Kyrpides N.C."/>
        </authorList>
    </citation>
    <scope>NUCLEOTIDE SEQUENCE</scope>
    <source>
        <strain evidence="3">ATCC 700263 / DSM 8902 / Z-7692</strain>
    </source>
</reference>
<proteinExistence type="predicted"/>
<dbReference type="RefSeq" id="WP_014455476.1">
    <property type="nucleotide sequence ID" value="NC_017098.1"/>
</dbReference>